<reference evidence="2 3" key="2">
    <citation type="submission" date="2017-02" db="EMBL/GenBank/DDBJ databases">
        <title>Draft genome sequence of Streptomyces phaeoluteigriseus type strain DSM41896.</title>
        <authorList>
            <person name="Salih T.S."/>
            <person name="Algora Gallardo L."/>
            <person name="Melo Santos T."/>
            <person name="Filgueira Martinez S."/>
            <person name="Herron P.R."/>
        </authorList>
    </citation>
    <scope>NUCLEOTIDE SEQUENCE [LARGE SCALE GENOMIC DNA]</scope>
    <source>
        <strain evidence="2 3">DSM 41896</strain>
    </source>
</reference>
<evidence type="ECO:0000313" key="3">
    <source>
        <dbReference type="Proteomes" id="UP000184286"/>
    </source>
</evidence>
<dbReference type="EMBL" id="MPOH02000022">
    <property type="protein sequence ID" value="OQD52067.1"/>
    <property type="molecule type" value="Genomic_DNA"/>
</dbReference>
<evidence type="ECO:0000256" key="1">
    <source>
        <dbReference type="SAM" id="MobiDB-lite"/>
    </source>
</evidence>
<accession>A0A1V6MIE5</accession>
<sequence>MEPLPTPCPARLIPDVTGGTAFDDVYRQAQARRVVFVAIERQGQRWTVKADTLTAGPGHTVDARVGDAARDAVRRLVLDGEVRSDAYVGPVYFVLHGVQSEARAREIAAALHATLYGDPEPLTRACSPGRSFVTAALRGTHVMTVHRRSRGREQGSEPGAVRSARGGAGGRSLRRAPLREPVTCVRHLSVDRIRVQWRHLPHDLP</sequence>
<dbReference type="Proteomes" id="UP000184286">
    <property type="component" value="Unassembled WGS sequence"/>
</dbReference>
<organism evidence="2 3">
    <name type="scientific">Streptomyces phaeoluteigriseus</name>
    <dbReference type="NCBI Taxonomy" id="114686"/>
    <lineage>
        <taxon>Bacteria</taxon>
        <taxon>Bacillati</taxon>
        <taxon>Actinomycetota</taxon>
        <taxon>Actinomycetes</taxon>
        <taxon>Kitasatosporales</taxon>
        <taxon>Streptomycetaceae</taxon>
        <taxon>Streptomyces</taxon>
        <taxon>Streptomyces aurantiacus group</taxon>
    </lineage>
</organism>
<feature type="region of interest" description="Disordered" evidence="1">
    <location>
        <begin position="146"/>
        <end position="175"/>
    </location>
</feature>
<protein>
    <submittedName>
        <fullName evidence="2">Uncharacterized protein</fullName>
    </submittedName>
</protein>
<comment type="caution">
    <text evidence="2">The sequence shown here is derived from an EMBL/GenBank/DDBJ whole genome shotgun (WGS) entry which is preliminary data.</text>
</comment>
<proteinExistence type="predicted"/>
<dbReference type="AlphaFoldDB" id="A0A1V6MIE5"/>
<dbReference type="STRING" id="114686.BM536_036155"/>
<reference evidence="3" key="1">
    <citation type="submission" date="2016-11" db="EMBL/GenBank/DDBJ databases">
        <authorList>
            <person name="Schniete J.K."/>
            <person name="Salih T."/>
            <person name="Algora Gallardo L."/>
            <person name="Martinez Fernandez S."/>
            <person name="Herron P.R."/>
        </authorList>
    </citation>
    <scope>NUCLEOTIDE SEQUENCE [LARGE SCALE GENOMIC DNA]</scope>
    <source>
        <strain evidence="3">DSM 41896</strain>
    </source>
</reference>
<gene>
    <name evidence="2" type="ORF">BM536_036155</name>
</gene>
<name>A0A1V6MIE5_9ACTN</name>
<evidence type="ECO:0000313" key="2">
    <source>
        <dbReference type="EMBL" id="OQD52067.1"/>
    </source>
</evidence>